<dbReference type="SUPFAM" id="SSF53790">
    <property type="entry name" value="Tetrapyrrole methylase"/>
    <property type="match status" value="1"/>
</dbReference>
<keyword evidence="9" id="KW-1185">Reference proteome</keyword>
<dbReference type="Gene3D" id="3.40.1010.10">
    <property type="entry name" value="Cobalt-precorrin-4 Transmethylase, Domain 1"/>
    <property type="match status" value="1"/>
</dbReference>
<dbReference type="InterPro" id="IPR014777">
    <property type="entry name" value="4pyrrole_Mease_sub1"/>
</dbReference>
<reference evidence="8 9" key="1">
    <citation type="submission" date="2023-03" db="EMBL/GenBank/DDBJ databases">
        <title>Novel Species.</title>
        <authorList>
            <person name="Ma S."/>
        </authorList>
    </citation>
    <scope>NUCLEOTIDE SEQUENCE [LARGE SCALE GENOMIC DNA]</scope>
    <source>
        <strain evidence="8 9">B11</strain>
    </source>
</reference>
<comment type="pathway">
    <text evidence="1">Cofactor biosynthesis; adenosylcobalamin biosynthesis.</text>
</comment>
<dbReference type="CDD" id="cd11645">
    <property type="entry name" value="Precorrin_2_C20_MT"/>
    <property type="match status" value="1"/>
</dbReference>
<gene>
    <name evidence="8" type="ORF">QBE54_09085</name>
</gene>
<dbReference type="Gene3D" id="3.30.950.10">
    <property type="entry name" value="Methyltransferase, Cobalt-precorrin-4 Transmethylase, Domain 2"/>
    <property type="match status" value="1"/>
</dbReference>
<dbReference type="InterPro" id="IPR014776">
    <property type="entry name" value="4pyrrole_Mease_sub2"/>
</dbReference>
<dbReference type="PANTHER" id="PTHR43467">
    <property type="entry name" value="COBALT-PRECORRIN-2 C(20)-METHYLTRANSFERASE"/>
    <property type="match status" value="1"/>
</dbReference>
<keyword evidence="2" id="KW-0169">Cobalamin biosynthesis</keyword>
<evidence type="ECO:0000313" key="8">
    <source>
        <dbReference type="EMBL" id="WZL75730.1"/>
    </source>
</evidence>
<evidence type="ECO:0000313" key="9">
    <source>
        <dbReference type="Proteomes" id="UP001461341"/>
    </source>
</evidence>
<comment type="similarity">
    <text evidence="6">Belongs to the precorrin methyltransferase family.</text>
</comment>
<evidence type="ECO:0000256" key="1">
    <source>
        <dbReference type="ARBA" id="ARBA00004953"/>
    </source>
</evidence>
<dbReference type="Pfam" id="PF00590">
    <property type="entry name" value="TP_methylase"/>
    <property type="match status" value="1"/>
</dbReference>
<dbReference type="InterPro" id="IPR012382">
    <property type="entry name" value="CobI/CbiL"/>
</dbReference>
<evidence type="ECO:0000256" key="6">
    <source>
        <dbReference type="PIRNR" id="PIRNR036427"/>
    </source>
</evidence>
<dbReference type="PIRSF" id="PIRSF036427">
    <property type="entry name" value="Precrrn-2_mtase"/>
    <property type="match status" value="1"/>
</dbReference>
<dbReference type="Proteomes" id="UP001461341">
    <property type="component" value="Chromosome"/>
</dbReference>
<keyword evidence="5" id="KW-0949">S-adenosyl-L-methionine</keyword>
<evidence type="ECO:0000256" key="5">
    <source>
        <dbReference type="ARBA" id="ARBA00022691"/>
    </source>
</evidence>
<keyword evidence="4" id="KW-0808">Transferase</keyword>
<dbReference type="RefSeq" id="WP_369017880.1">
    <property type="nucleotide sequence ID" value="NZ_CP121689.1"/>
</dbReference>
<accession>A0ABZ2YDF4</accession>
<keyword evidence="3" id="KW-0489">Methyltransferase</keyword>
<name>A0ABZ2YDF4_9BACT</name>
<dbReference type="InterPro" id="IPR000878">
    <property type="entry name" value="4pyrrol_Mease"/>
</dbReference>
<evidence type="ECO:0000256" key="3">
    <source>
        <dbReference type="ARBA" id="ARBA00022603"/>
    </source>
</evidence>
<protein>
    <submittedName>
        <fullName evidence="8">Precorrin-2 C(20)-methyltransferase</fullName>
    </submittedName>
</protein>
<feature type="domain" description="Tetrapyrrole methylase" evidence="7">
    <location>
        <begin position="2"/>
        <end position="199"/>
    </location>
</feature>
<dbReference type="PANTHER" id="PTHR43467:SF2">
    <property type="entry name" value="COBALT-PRECORRIN-2 C(20)-METHYLTRANSFERASE"/>
    <property type="match status" value="1"/>
</dbReference>
<dbReference type="InterPro" id="IPR035996">
    <property type="entry name" value="4pyrrol_Methylase_sf"/>
</dbReference>
<evidence type="ECO:0000259" key="7">
    <source>
        <dbReference type="Pfam" id="PF00590"/>
    </source>
</evidence>
<organism evidence="8 9">
    <name type="scientific">Thermatribacter velox</name>
    <dbReference type="NCBI Taxonomy" id="3039681"/>
    <lineage>
        <taxon>Bacteria</taxon>
        <taxon>Pseudomonadati</taxon>
        <taxon>Atribacterota</taxon>
        <taxon>Atribacteria</taxon>
        <taxon>Atribacterales</taxon>
        <taxon>Thermatribacteraceae</taxon>
        <taxon>Thermatribacter</taxon>
    </lineage>
</organism>
<sequence>MKLWVIGVGPGDPKLLTLAALEVLQKAELVFAPLMGSEASSRAYQVVKVFLPDHCKVVQLCFDGDERKISQTILDEIARYSCKEAVFLVLGDPLLYGSFFKLFPEIQKKADLEIRIVPGISAYQAMGARLGIPLAQGDEVVSIVPGTVSLERFKALLELSDTLLLYKLALFLRRDFLVSQDFCKGWIGENLSTDKEKIYPLSGDSRNLPYFSMAILKKT</sequence>
<proteinExistence type="inferred from homology"/>
<evidence type="ECO:0000256" key="2">
    <source>
        <dbReference type="ARBA" id="ARBA00022573"/>
    </source>
</evidence>
<dbReference type="EMBL" id="CP121689">
    <property type="protein sequence ID" value="WZL75730.1"/>
    <property type="molecule type" value="Genomic_DNA"/>
</dbReference>
<evidence type="ECO:0000256" key="4">
    <source>
        <dbReference type="ARBA" id="ARBA00022679"/>
    </source>
</evidence>